<dbReference type="AlphaFoldDB" id="A0AAW0MCA1"/>
<dbReference type="Proteomes" id="UP000237347">
    <property type="component" value="Unassembled WGS sequence"/>
</dbReference>
<dbReference type="Gene3D" id="3.90.1180.10">
    <property type="entry name" value="Ribosomal protein L13"/>
    <property type="match status" value="1"/>
</dbReference>
<protein>
    <submittedName>
        <fullName evidence="1">60s ribosomal protein l13a-4</fullName>
    </submittedName>
</protein>
<sequence>MLGRLSSIIVKELLNNQKVVVVRCEEICSSGLPKNEIHEIPPKAHEH</sequence>
<dbReference type="GO" id="GO:0006412">
    <property type="term" value="P:translation"/>
    <property type="evidence" value="ECO:0007669"/>
    <property type="project" value="InterPro"/>
</dbReference>
<reference evidence="1 2" key="1">
    <citation type="journal article" date="2018" name="Sci. Data">
        <title>The draft genome sequence of cork oak.</title>
        <authorList>
            <person name="Ramos A.M."/>
            <person name="Usie A."/>
            <person name="Barbosa P."/>
            <person name="Barros P.M."/>
            <person name="Capote T."/>
            <person name="Chaves I."/>
            <person name="Simoes F."/>
            <person name="Abreu I."/>
            <person name="Carrasquinho I."/>
            <person name="Faro C."/>
            <person name="Guimaraes J.B."/>
            <person name="Mendonca D."/>
            <person name="Nobrega F."/>
            <person name="Rodrigues L."/>
            <person name="Saibo N.J.M."/>
            <person name="Varela M.C."/>
            <person name="Egas C."/>
            <person name="Matos J."/>
            <person name="Miguel C.M."/>
            <person name="Oliveira M.M."/>
            <person name="Ricardo C.P."/>
            <person name="Goncalves S."/>
        </authorList>
    </citation>
    <scope>NUCLEOTIDE SEQUENCE [LARGE SCALE GENOMIC DNA]</scope>
    <source>
        <strain evidence="2">cv. HL8</strain>
    </source>
</reference>
<dbReference type="GO" id="GO:0003735">
    <property type="term" value="F:structural constituent of ribosome"/>
    <property type="evidence" value="ECO:0007669"/>
    <property type="project" value="InterPro"/>
</dbReference>
<comment type="caution">
    <text evidence="1">The sequence shown here is derived from an EMBL/GenBank/DDBJ whole genome shotgun (WGS) entry which is preliminary data.</text>
</comment>
<evidence type="ECO:0000313" key="1">
    <source>
        <dbReference type="EMBL" id="KAK7860819.1"/>
    </source>
</evidence>
<accession>A0AAW0MCA1</accession>
<organism evidence="1 2">
    <name type="scientific">Quercus suber</name>
    <name type="common">Cork oak</name>
    <dbReference type="NCBI Taxonomy" id="58331"/>
    <lineage>
        <taxon>Eukaryota</taxon>
        <taxon>Viridiplantae</taxon>
        <taxon>Streptophyta</taxon>
        <taxon>Embryophyta</taxon>
        <taxon>Tracheophyta</taxon>
        <taxon>Spermatophyta</taxon>
        <taxon>Magnoliopsida</taxon>
        <taxon>eudicotyledons</taxon>
        <taxon>Gunneridae</taxon>
        <taxon>Pentapetalae</taxon>
        <taxon>rosids</taxon>
        <taxon>fabids</taxon>
        <taxon>Fagales</taxon>
        <taxon>Fagaceae</taxon>
        <taxon>Quercus</taxon>
    </lineage>
</organism>
<name>A0AAW0MCA1_QUESU</name>
<keyword evidence="1" id="KW-0689">Ribosomal protein</keyword>
<dbReference type="SUPFAM" id="SSF52161">
    <property type="entry name" value="Ribosomal protein L13"/>
    <property type="match status" value="1"/>
</dbReference>
<keyword evidence="2" id="KW-1185">Reference proteome</keyword>
<gene>
    <name evidence="1" type="primary">RPL13AD_1</name>
    <name evidence="1" type="ORF">CFP56_029105</name>
</gene>
<keyword evidence="1" id="KW-0687">Ribonucleoprotein</keyword>
<dbReference type="EMBL" id="PKMF04000004">
    <property type="protein sequence ID" value="KAK7860819.1"/>
    <property type="molecule type" value="Genomic_DNA"/>
</dbReference>
<dbReference type="GO" id="GO:0005840">
    <property type="term" value="C:ribosome"/>
    <property type="evidence" value="ECO:0007669"/>
    <property type="project" value="UniProtKB-KW"/>
</dbReference>
<proteinExistence type="predicted"/>
<dbReference type="InterPro" id="IPR036899">
    <property type="entry name" value="Ribosomal_uL13_sf"/>
</dbReference>
<evidence type="ECO:0000313" key="2">
    <source>
        <dbReference type="Proteomes" id="UP000237347"/>
    </source>
</evidence>